<evidence type="ECO:0000313" key="13">
    <source>
        <dbReference type="EMBL" id="TSD14302.1"/>
    </source>
</evidence>
<protein>
    <recommendedName>
        <fullName evidence="2">histidine kinase</fullName>
        <ecNumber evidence="2">2.7.13.3</ecNumber>
    </recommendedName>
</protein>
<dbReference type="SMART" id="SM00448">
    <property type="entry name" value="REC"/>
    <property type="match status" value="1"/>
</dbReference>
<dbReference type="SUPFAM" id="SSF55785">
    <property type="entry name" value="PYP-like sensor domain (PAS domain)"/>
    <property type="match status" value="1"/>
</dbReference>
<dbReference type="PROSITE" id="PS50112">
    <property type="entry name" value="PAS"/>
    <property type="match status" value="1"/>
</dbReference>
<dbReference type="GO" id="GO:0006355">
    <property type="term" value="P:regulation of DNA-templated transcription"/>
    <property type="evidence" value="ECO:0007669"/>
    <property type="project" value="InterPro"/>
</dbReference>
<dbReference type="InterPro" id="IPR035965">
    <property type="entry name" value="PAS-like_dom_sf"/>
</dbReference>
<keyword evidence="5" id="KW-0418">Kinase</keyword>
<dbReference type="Gene3D" id="3.30.450.40">
    <property type="match status" value="1"/>
</dbReference>
<feature type="domain" description="Response regulatory" evidence="10">
    <location>
        <begin position="19"/>
        <end position="135"/>
    </location>
</feature>
<dbReference type="PRINTS" id="PR00344">
    <property type="entry name" value="BCTRLSENSOR"/>
</dbReference>
<evidence type="ECO:0000256" key="8">
    <source>
        <dbReference type="SAM" id="MobiDB-lite"/>
    </source>
</evidence>
<dbReference type="InterPro" id="IPR001789">
    <property type="entry name" value="Sig_transdc_resp-reg_receiver"/>
</dbReference>
<evidence type="ECO:0000256" key="2">
    <source>
        <dbReference type="ARBA" id="ARBA00012438"/>
    </source>
</evidence>
<dbReference type="Gene3D" id="3.30.565.10">
    <property type="entry name" value="Histidine kinase-like ATPase, C-terminal domain"/>
    <property type="match status" value="1"/>
</dbReference>
<dbReference type="InterPro" id="IPR003594">
    <property type="entry name" value="HATPase_dom"/>
</dbReference>
<comment type="caution">
    <text evidence="13">The sequence shown here is derived from an EMBL/GenBank/DDBJ whole genome shotgun (WGS) entry which is preliminary data.</text>
</comment>
<dbReference type="CDD" id="cd00130">
    <property type="entry name" value="PAS"/>
    <property type="match status" value="1"/>
</dbReference>
<feature type="region of interest" description="Disordered" evidence="8">
    <location>
        <begin position="217"/>
        <end position="251"/>
    </location>
</feature>
<evidence type="ECO:0000259" key="9">
    <source>
        <dbReference type="PROSITE" id="PS50109"/>
    </source>
</evidence>
<dbReference type="Pfam" id="PF00072">
    <property type="entry name" value="Response_reg"/>
    <property type="match status" value="1"/>
</dbReference>
<name>A0A554NAB1_9EURY</name>
<dbReference type="InterPro" id="IPR003661">
    <property type="entry name" value="HisK_dim/P_dom"/>
</dbReference>
<dbReference type="Pfam" id="PF02518">
    <property type="entry name" value="HATPase_c"/>
    <property type="match status" value="1"/>
</dbReference>
<dbReference type="InterPro" id="IPR036097">
    <property type="entry name" value="HisK_dim/P_sf"/>
</dbReference>
<dbReference type="RefSeq" id="WP_144261749.1">
    <property type="nucleotide sequence ID" value="NZ_QMDX01000004.1"/>
</dbReference>
<sequence>MQGSSAEDGGTSGPDGAIRLLHVDDDEAFCEQAARHLERADPSLSVGTETDPSRALDRLADEPFDAVVSGYEMPTLDGIQLLRAVRERHGDIPFLLFAGTGDESVASEAIAAGVTDCLRKEFSTEQYALLANRVRKAVTAARQRHRAGELERVNRLIRRVNRRITGADTVAEIERMVCETVAAADPYRFAWIGGPDPETGAIVARATGGDAADYLDSADIRTGDTPEGRGPAGRAVRTGESQVAQDIPEDPSFEPWHEVAARYEFRSVIVLPLQGSESDHGLLTLYAGRRAAFDGTERAILTELAETIAGALDGAEARRRLKRRERELERYESIVEASGDPVYVIDAAGRFGFVTDRIVGMTGYAEDELLGEHVSKVLPAEDVRRGEELIESLLVTGRDRGTYEMTIRTADGERITCENHVSLLPFEDEFRGTVGVIRDITERKIREHELERQNERLEEFASVISHDLRNPINVVRGSLELAEQREDLGELDRAHRGLDRMNALVEDLLALAREGGRVTEFGDVDLDVVAERAWDVVATGDATLHAGTDRTVRAAESRLQQLLENLFRNAVEHGSDPAPSQATADGSVDGSGGHGAADPGDGEGTSADTPVTVRIDDLPGESGFYVEDDGPGIPPARRDRVFERGYTTGEGGTGFGLRIVAECAEAHGWSVAATAGSDGGARFEFTDVTTADS</sequence>
<dbReference type="Pfam" id="PF00989">
    <property type="entry name" value="PAS"/>
    <property type="match status" value="1"/>
</dbReference>
<dbReference type="CDD" id="cd00156">
    <property type="entry name" value="REC"/>
    <property type="match status" value="1"/>
</dbReference>
<dbReference type="PROSITE" id="PS50113">
    <property type="entry name" value="PAC"/>
    <property type="match status" value="1"/>
</dbReference>
<dbReference type="SUPFAM" id="SSF55874">
    <property type="entry name" value="ATPase domain of HSP90 chaperone/DNA topoisomerase II/histidine kinase"/>
    <property type="match status" value="1"/>
</dbReference>
<keyword evidence="14" id="KW-1185">Reference proteome</keyword>
<dbReference type="InterPro" id="IPR000700">
    <property type="entry name" value="PAS-assoc_C"/>
</dbReference>
<dbReference type="InterPro" id="IPR004358">
    <property type="entry name" value="Sig_transdc_His_kin-like_C"/>
</dbReference>
<evidence type="ECO:0000256" key="4">
    <source>
        <dbReference type="ARBA" id="ARBA00022679"/>
    </source>
</evidence>
<dbReference type="InterPro" id="IPR036890">
    <property type="entry name" value="HATPase_C_sf"/>
</dbReference>
<comment type="catalytic activity">
    <reaction evidence="1">
        <text>ATP + protein L-histidine = ADP + protein N-phospho-L-histidine.</text>
        <dbReference type="EC" id="2.7.13.3"/>
    </reaction>
</comment>
<dbReference type="SMART" id="SM00086">
    <property type="entry name" value="PAC"/>
    <property type="match status" value="1"/>
</dbReference>
<dbReference type="InterPro" id="IPR011006">
    <property type="entry name" value="CheY-like_superfamily"/>
</dbReference>
<dbReference type="InParanoid" id="A0A554NAB1"/>
<dbReference type="SUPFAM" id="SSF47384">
    <property type="entry name" value="Homodimeric domain of signal transducing histidine kinase"/>
    <property type="match status" value="1"/>
</dbReference>
<feature type="domain" description="PAS" evidence="11">
    <location>
        <begin position="327"/>
        <end position="397"/>
    </location>
</feature>
<dbReference type="Pfam" id="PF13185">
    <property type="entry name" value="GAF_2"/>
    <property type="match status" value="1"/>
</dbReference>
<dbReference type="CDD" id="cd00082">
    <property type="entry name" value="HisKA"/>
    <property type="match status" value="1"/>
</dbReference>
<organism evidence="13 14">
    <name type="scientific">Haloglomus irregulare</name>
    <dbReference type="NCBI Taxonomy" id="2234134"/>
    <lineage>
        <taxon>Archaea</taxon>
        <taxon>Methanobacteriati</taxon>
        <taxon>Methanobacteriota</taxon>
        <taxon>Stenosarchaea group</taxon>
        <taxon>Halobacteria</taxon>
        <taxon>Halobacteriales</taxon>
        <taxon>Natronomonadaceae</taxon>
        <taxon>Haloglomus</taxon>
    </lineage>
</organism>
<evidence type="ECO:0000259" key="11">
    <source>
        <dbReference type="PROSITE" id="PS50112"/>
    </source>
</evidence>
<dbReference type="InterPro" id="IPR005467">
    <property type="entry name" value="His_kinase_dom"/>
</dbReference>
<dbReference type="InterPro" id="IPR001610">
    <property type="entry name" value="PAC"/>
</dbReference>
<dbReference type="CDD" id="cd00075">
    <property type="entry name" value="HATPase"/>
    <property type="match status" value="1"/>
</dbReference>
<dbReference type="SMART" id="SM00387">
    <property type="entry name" value="HATPase_c"/>
    <property type="match status" value="1"/>
</dbReference>
<dbReference type="SUPFAM" id="SSF55781">
    <property type="entry name" value="GAF domain-like"/>
    <property type="match status" value="1"/>
</dbReference>
<accession>A0A554NAB1</accession>
<feature type="compositionally biased region" description="Basic and acidic residues" evidence="8">
    <location>
        <begin position="218"/>
        <end position="227"/>
    </location>
</feature>
<evidence type="ECO:0000259" key="12">
    <source>
        <dbReference type="PROSITE" id="PS50113"/>
    </source>
</evidence>
<reference evidence="13 14" key="1">
    <citation type="submission" date="2018-06" db="EMBL/GenBank/DDBJ databases">
        <title>Natronomonas sp. F16-60 a new haloarchaeon isolated from a solar saltern of Isla Cristina, Huelva, Spain.</title>
        <authorList>
            <person name="Duran-Viseras A."/>
            <person name="Sanchez-Porro C."/>
            <person name="Ventosa A."/>
        </authorList>
    </citation>
    <scope>NUCLEOTIDE SEQUENCE [LARGE SCALE GENOMIC DNA]</scope>
    <source>
        <strain evidence="13 14">F16-60</strain>
    </source>
</reference>
<proteinExistence type="predicted"/>
<feature type="domain" description="Histidine kinase" evidence="9">
    <location>
        <begin position="463"/>
        <end position="691"/>
    </location>
</feature>
<dbReference type="Gene3D" id="3.30.450.20">
    <property type="entry name" value="PAS domain"/>
    <property type="match status" value="1"/>
</dbReference>
<keyword evidence="3" id="KW-0597">Phosphoprotein</keyword>
<evidence type="ECO:0000256" key="3">
    <source>
        <dbReference type="ARBA" id="ARBA00022553"/>
    </source>
</evidence>
<dbReference type="SUPFAM" id="SSF52172">
    <property type="entry name" value="CheY-like"/>
    <property type="match status" value="1"/>
</dbReference>
<dbReference type="NCBIfam" id="TIGR00229">
    <property type="entry name" value="sensory_box"/>
    <property type="match status" value="1"/>
</dbReference>
<dbReference type="GO" id="GO:0000155">
    <property type="term" value="F:phosphorelay sensor kinase activity"/>
    <property type="evidence" value="ECO:0007669"/>
    <property type="project" value="InterPro"/>
</dbReference>
<dbReference type="PROSITE" id="PS50109">
    <property type="entry name" value="HIS_KIN"/>
    <property type="match status" value="1"/>
</dbReference>
<dbReference type="SMART" id="SM00091">
    <property type="entry name" value="PAS"/>
    <property type="match status" value="1"/>
</dbReference>
<feature type="domain" description="PAC" evidence="12">
    <location>
        <begin position="401"/>
        <end position="452"/>
    </location>
</feature>
<evidence type="ECO:0000259" key="10">
    <source>
        <dbReference type="PROSITE" id="PS50110"/>
    </source>
</evidence>
<dbReference type="SMART" id="SM00065">
    <property type="entry name" value="GAF"/>
    <property type="match status" value="1"/>
</dbReference>
<evidence type="ECO:0000313" key="14">
    <source>
        <dbReference type="Proteomes" id="UP000319894"/>
    </source>
</evidence>
<dbReference type="InterPro" id="IPR029016">
    <property type="entry name" value="GAF-like_dom_sf"/>
</dbReference>
<dbReference type="InterPro" id="IPR013767">
    <property type="entry name" value="PAS_fold"/>
</dbReference>
<comment type="caution">
    <text evidence="7">Lacks conserved residue(s) required for the propagation of feature annotation.</text>
</comment>
<evidence type="ECO:0000256" key="1">
    <source>
        <dbReference type="ARBA" id="ARBA00000085"/>
    </source>
</evidence>
<evidence type="ECO:0000256" key="6">
    <source>
        <dbReference type="ARBA" id="ARBA00023012"/>
    </source>
</evidence>
<dbReference type="OrthoDB" id="8127at2157"/>
<dbReference type="Gene3D" id="3.40.50.2300">
    <property type="match status" value="1"/>
</dbReference>
<feature type="region of interest" description="Disordered" evidence="8">
    <location>
        <begin position="572"/>
        <end position="638"/>
    </location>
</feature>
<dbReference type="Proteomes" id="UP000319894">
    <property type="component" value="Unassembled WGS sequence"/>
</dbReference>
<dbReference type="PROSITE" id="PS50110">
    <property type="entry name" value="RESPONSE_REGULATORY"/>
    <property type="match status" value="1"/>
</dbReference>
<dbReference type="EMBL" id="QMDX01000004">
    <property type="protein sequence ID" value="TSD14302.1"/>
    <property type="molecule type" value="Genomic_DNA"/>
</dbReference>
<evidence type="ECO:0000256" key="5">
    <source>
        <dbReference type="ARBA" id="ARBA00022777"/>
    </source>
</evidence>
<dbReference type="InterPro" id="IPR050736">
    <property type="entry name" value="Sensor_HK_Regulatory"/>
</dbReference>
<dbReference type="InterPro" id="IPR000014">
    <property type="entry name" value="PAS"/>
</dbReference>
<dbReference type="AlphaFoldDB" id="A0A554NAB1"/>
<dbReference type="PANTHER" id="PTHR43711">
    <property type="entry name" value="TWO-COMPONENT HISTIDINE KINASE"/>
    <property type="match status" value="1"/>
</dbReference>
<evidence type="ECO:0000256" key="7">
    <source>
        <dbReference type="PROSITE-ProRule" id="PRU00169"/>
    </source>
</evidence>
<keyword evidence="6" id="KW-0902">Two-component regulatory system</keyword>
<dbReference type="Pfam" id="PF00512">
    <property type="entry name" value="HisKA"/>
    <property type="match status" value="1"/>
</dbReference>
<dbReference type="InterPro" id="IPR003018">
    <property type="entry name" value="GAF"/>
</dbReference>
<dbReference type="Gene3D" id="1.10.287.130">
    <property type="match status" value="1"/>
</dbReference>
<dbReference type="PANTHER" id="PTHR43711:SF1">
    <property type="entry name" value="HISTIDINE KINASE 1"/>
    <property type="match status" value="1"/>
</dbReference>
<gene>
    <name evidence="13" type="ORF">DP107_08610</name>
</gene>
<dbReference type="EC" id="2.7.13.3" evidence="2"/>
<dbReference type="SMART" id="SM00388">
    <property type="entry name" value="HisKA"/>
    <property type="match status" value="1"/>
</dbReference>
<keyword evidence="4" id="KW-0808">Transferase</keyword>